<dbReference type="GO" id="GO:0016226">
    <property type="term" value="P:iron-sulfur cluster assembly"/>
    <property type="evidence" value="ECO:0007669"/>
    <property type="project" value="InterPro"/>
</dbReference>
<organism evidence="4">
    <name type="scientific">mine drainage metagenome</name>
    <dbReference type="NCBI Taxonomy" id="410659"/>
    <lineage>
        <taxon>unclassified sequences</taxon>
        <taxon>metagenomes</taxon>
        <taxon>ecological metagenomes</taxon>
    </lineage>
</organism>
<dbReference type="InterPro" id="IPR020895">
    <property type="entry name" value="Frataxin_CS"/>
</dbReference>
<comment type="similarity">
    <text evidence="1">Belongs to the frataxin family.</text>
</comment>
<protein>
    <submittedName>
        <fullName evidence="4">Protein CyaY</fullName>
    </submittedName>
</protein>
<dbReference type="GO" id="GO:0008199">
    <property type="term" value="F:ferric iron binding"/>
    <property type="evidence" value="ECO:0007669"/>
    <property type="project" value="InterPro"/>
</dbReference>
<dbReference type="Gene3D" id="3.30.920.10">
    <property type="entry name" value="Frataxin/CyaY"/>
    <property type="match status" value="1"/>
</dbReference>
<gene>
    <name evidence="4" type="primary">cyaY_10</name>
    <name evidence="4" type="ORF">GALL_286190</name>
</gene>
<dbReference type="Pfam" id="PF01491">
    <property type="entry name" value="Frataxin_Cyay"/>
    <property type="match status" value="1"/>
</dbReference>
<keyword evidence="2" id="KW-0479">Metal-binding</keyword>
<dbReference type="SMART" id="SM01219">
    <property type="entry name" value="Frataxin_Cyay"/>
    <property type="match status" value="1"/>
</dbReference>
<sequence>MDELTHKDYLRLAEATLQRIEAAADAVDLDSKREGSVLTLEFDSGEQVIINLQPAIDELWLASRLGAYHFRHADGAWRDTREGRDFDALLRDAVASLGGVALPL</sequence>
<dbReference type="InterPro" id="IPR047584">
    <property type="entry name" value="CyaY"/>
</dbReference>
<dbReference type="InterPro" id="IPR002908">
    <property type="entry name" value="Frataxin/CyaY"/>
</dbReference>
<comment type="caution">
    <text evidence="4">The sequence shown here is derived from an EMBL/GenBank/DDBJ whole genome shotgun (WGS) entry which is preliminary data.</text>
</comment>
<dbReference type="NCBIfam" id="TIGR03421">
    <property type="entry name" value="FeS_CyaY"/>
    <property type="match status" value="1"/>
</dbReference>
<dbReference type="SUPFAM" id="SSF55387">
    <property type="entry name" value="Frataxin/Nqo15-like"/>
    <property type="match status" value="1"/>
</dbReference>
<reference evidence="4" key="1">
    <citation type="submission" date="2016-10" db="EMBL/GenBank/DDBJ databases">
        <title>Sequence of Gallionella enrichment culture.</title>
        <authorList>
            <person name="Poehlein A."/>
            <person name="Muehling M."/>
            <person name="Daniel R."/>
        </authorList>
    </citation>
    <scope>NUCLEOTIDE SEQUENCE</scope>
</reference>
<evidence type="ECO:0000313" key="4">
    <source>
        <dbReference type="EMBL" id="OIQ89488.1"/>
    </source>
</evidence>
<dbReference type="InterPro" id="IPR036524">
    <property type="entry name" value="Frataxin/CyaY_sf"/>
</dbReference>
<dbReference type="EMBL" id="MLJW01000328">
    <property type="protein sequence ID" value="OIQ89488.1"/>
    <property type="molecule type" value="Genomic_DNA"/>
</dbReference>
<keyword evidence="3" id="KW-0408">Iron</keyword>
<evidence type="ECO:0000256" key="1">
    <source>
        <dbReference type="ARBA" id="ARBA00008183"/>
    </source>
</evidence>
<accession>A0A1J5R0Q6</accession>
<proteinExistence type="inferred from homology"/>
<evidence type="ECO:0000256" key="2">
    <source>
        <dbReference type="ARBA" id="ARBA00022723"/>
    </source>
</evidence>
<dbReference type="HAMAP" id="MF_00142">
    <property type="entry name" value="CyaY"/>
    <property type="match status" value="1"/>
</dbReference>
<dbReference type="PROSITE" id="PS50810">
    <property type="entry name" value="FRATAXIN_2"/>
    <property type="match status" value="1"/>
</dbReference>
<dbReference type="PROSITE" id="PS01344">
    <property type="entry name" value="FRATAXIN_1"/>
    <property type="match status" value="1"/>
</dbReference>
<evidence type="ECO:0000256" key="3">
    <source>
        <dbReference type="ARBA" id="ARBA00023004"/>
    </source>
</evidence>
<name>A0A1J5R0Q6_9ZZZZ</name>
<dbReference type="AlphaFoldDB" id="A0A1J5R0Q6"/>
<dbReference type="GO" id="GO:0005737">
    <property type="term" value="C:cytoplasm"/>
    <property type="evidence" value="ECO:0007669"/>
    <property type="project" value="UniProtKB-ARBA"/>
</dbReference>